<organism evidence="3 4">
    <name type="scientific">Pseudooceanicola atlanticus</name>
    <dbReference type="NCBI Taxonomy" id="1461694"/>
    <lineage>
        <taxon>Bacteria</taxon>
        <taxon>Pseudomonadati</taxon>
        <taxon>Pseudomonadota</taxon>
        <taxon>Alphaproteobacteria</taxon>
        <taxon>Rhodobacterales</taxon>
        <taxon>Paracoccaceae</taxon>
        <taxon>Pseudooceanicola</taxon>
    </lineage>
</organism>
<name>A0A0A0ELJ2_9RHOB</name>
<dbReference type="GO" id="GO:0016740">
    <property type="term" value="F:transferase activity"/>
    <property type="evidence" value="ECO:0007669"/>
    <property type="project" value="UniProtKB-KW"/>
</dbReference>
<sequence>MYTVIGAAQNRTFRVIWMLEEIGEAYDRIRAKQHTPEILKYTPIGKMPVLVEDGEAISDSAAILTYLADKHGKLTAPAGTIARAKQDAVTFQVLDDLESIIWSATRHGFILPEERRVAGVKDTAKWEWERNLKGIEARFQGPFVMGDEMTITDILLTHTLGWGRGAKFPVSDAMVDYMKRMGARDAYSRAVASEKEAA</sequence>
<evidence type="ECO:0000259" key="1">
    <source>
        <dbReference type="PROSITE" id="PS50404"/>
    </source>
</evidence>
<dbReference type="EMBL" id="AQQX01000001">
    <property type="protein sequence ID" value="KGM50052.1"/>
    <property type="molecule type" value="Genomic_DNA"/>
</dbReference>
<dbReference type="SFLD" id="SFLDS00019">
    <property type="entry name" value="Glutathione_Transferase_(cytos"/>
    <property type="match status" value="1"/>
</dbReference>
<dbReference type="CDD" id="cd03046">
    <property type="entry name" value="GST_N_GTT1_like"/>
    <property type="match status" value="1"/>
</dbReference>
<dbReference type="InterPro" id="IPR040079">
    <property type="entry name" value="Glutathione_S-Trfase"/>
</dbReference>
<dbReference type="Gene3D" id="3.40.30.10">
    <property type="entry name" value="Glutaredoxin"/>
    <property type="match status" value="1"/>
</dbReference>
<protein>
    <submittedName>
        <fullName evidence="3">Glutathione S-transferase</fullName>
    </submittedName>
</protein>
<feature type="domain" description="GST N-terminal" evidence="1">
    <location>
        <begin position="1"/>
        <end position="75"/>
    </location>
</feature>
<reference evidence="3 4" key="1">
    <citation type="journal article" date="2015" name="Antonie Van Leeuwenhoek">
        <title>Pseudooceanicola atlanticus gen. nov. sp. nov., isolated from surface seawater of the Atlantic Ocean and reclassification of Oceanicola batsensis, Oceanicola marinus, Oceanicola nitratireducens, Oceanicola nanhaiensis, Oceanicola antarcticus and Oceanicola flagellatus, as Pseudooceanicola batsensis comb. nov., Pseudooceanicola marinus comb. nov., Pseudooceanicola nitratireducens comb. nov., Pseudooceanicola nanhaiensis comb. nov., Pseudooceanicola antarcticus comb. nov., and Pseudooceanicola flagellatus comb. nov.</title>
        <authorList>
            <person name="Lai Q."/>
            <person name="Li G."/>
            <person name="Liu X."/>
            <person name="Du Y."/>
            <person name="Sun F."/>
            <person name="Shao Z."/>
        </authorList>
    </citation>
    <scope>NUCLEOTIDE SEQUENCE [LARGE SCALE GENOMIC DNA]</scope>
    <source>
        <strain evidence="3 4">22II-s11g</strain>
    </source>
</reference>
<comment type="caution">
    <text evidence="3">The sequence shown here is derived from an EMBL/GenBank/DDBJ whole genome shotgun (WGS) entry which is preliminary data.</text>
</comment>
<dbReference type="InterPro" id="IPR036282">
    <property type="entry name" value="Glutathione-S-Trfase_C_sf"/>
</dbReference>
<dbReference type="Pfam" id="PF13409">
    <property type="entry name" value="GST_N_2"/>
    <property type="match status" value="1"/>
</dbReference>
<dbReference type="PROSITE" id="PS50405">
    <property type="entry name" value="GST_CTER"/>
    <property type="match status" value="1"/>
</dbReference>
<accession>A0A0A0ELJ2</accession>
<dbReference type="Gene3D" id="1.20.1050.10">
    <property type="match status" value="1"/>
</dbReference>
<proteinExistence type="predicted"/>
<dbReference type="eggNOG" id="COG0625">
    <property type="taxonomic scope" value="Bacteria"/>
</dbReference>
<dbReference type="Proteomes" id="UP000030004">
    <property type="component" value="Unassembled WGS sequence"/>
</dbReference>
<dbReference type="InterPro" id="IPR036249">
    <property type="entry name" value="Thioredoxin-like_sf"/>
</dbReference>
<dbReference type="OrthoDB" id="9810080at2"/>
<keyword evidence="4" id="KW-1185">Reference proteome</keyword>
<dbReference type="STRING" id="1461694.ATO9_00655"/>
<dbReference type="RefSeq" id="WP_043743721.1">
    <property type="nucleotide sequence ID" value="NZ_AQQX01000001.1"/>
</dbReference>
<gene>
    <name evidence="3" type="ORF">ATO9_00655</name>
</gene>
<dbReference type="PANTHER" id="PTHR44051">
    <property type="entry name" value="GLUTATHIONE S-TRANSFERASE-RELATED"/>
    <property type="match status" value="1"/>
</dbReference>
<dbReference type="AlphaFoldDB" id="A0A0A0ELJ2"/>
<dbReference type="SUPFAM" id="SSF47616">
    <property type="entry name" value="GST C-terminal domain-like"/>
    <property type="match status" value="1"/>
</dbReference>
<dbReference type="SUPFAM" id="SSF52833">
    <property type="entry name" value="Thioredoxin-like"/>
    <property type="match status" value="1"/>
</dbReference>
<dbReference type="PANTHER" id="PTHR44051:SF8">
    <property type="entry name" value="GLUTATHIONE S-TRANSFERASE GSTA"/>
    <property type="match status" value="1"/>
</dbReference>
<dbReference type="InterPro" id="IPR004045">
    <property type="entry name" value="Glutathione_S-Trfase_N"/>
</dbReference>
<dbReference type="PROSITE" id="PS50404">
    <property type="entry name" value="GST_NTER"/>
    <property type="match status" value="1"/>
</dbReference>
<evidence type="ECO:0000313" key="4">
    <source>
        <dbReference type="Proteomes" id="UP000030004"/>
    </source>
</evidence>
<evidence type="ECO:0000259" key="2">
    <source>
        <dbReference type="PROSITE" id="PS50405"/>
    </source>
</evidence>
<keyword evidence="3" id="KW-0808">Transferase</keyword>
<dbReference type="InterPro" id="IPR010987">
    <property type="entry name" value="Glutathione-S-Trfase_C-like"/>
</dbReference>
<feature type="domain" description="GST C-terminal" evidence="2">
    <location>
        <begin position="79"/>
        <end position="198"/>
    </location>
</feature>
<evidence type="ECO:0000313" key="3">
    <source>
        <dbReference type="EMBL" id="KGM50052.1"/>
    </source>
</evidence>